<name>E0XTG2_9GAMM</name>
<evidence type="ECO:0000256" key="1">
    <source>
        <dbReference type="SAM" id="Phobius"/>
    </source>
</evidence>
<keyword evidence="1" id="KW-0472">Membrane</keyword>
<organism evidence="2">
    <name type="scientific">uncultured Oceanospirillales bacterium HF0130_25G24</name>
    <dbReference type="NCBI Taxonomy" id="710744"/>
    <lineage>
        <taxon>Bacteria</taxon>
        <taxon>Pseudomonadati</taxon>
        <taxon>Pseudomonadota</taxon>
        <taxon>Gammaproteobacteria</taxon>
        <taxon>Oceanospirillales</taxon>
        <taxon>environmental samples</taxon>
    </lineage>
</organism>
<dbReference type="EMBL" id="GU474872">
    <property type="protein sequence ID" value="ADI17703.1"/>
    <property type="molecule type" value="Genomic_DNA"/>
</dbReference>
<dbReference type="AlphaFoldDB" id="E0XTG2"/>
<feature type="transmembrane region" description="Helical" evidence="1">
    <location>
        <begin position="12"/>
        <end position="29"/>
    </location>
</feature>
<reference evidence="2" key="1">
    <citation type="journal article" date="2011" name="Environ. Microbiol.">
        <title>Time-series analyses of Monterey Bay coastal microbial picoplankton using a 'genome proxy' microarray.</title>
        <authorList>
            <person name="Rich V.I."/>
            <person name="Pham V.D."/>
            <person name="Eppley J."/>
            <person name="Shi Y."/>
            <person name="DeLong E.F."/>
        </authorList>
    </citation>
    <scope>NUCLEOTIDE SEQUENCE</scope>
</reference>
<sequence>MKNIKVSFDTWVQLLGMLGVLGGLIFVGLEMRQNYEIALGNQHQGRTELRAALLMSPLEGNIDAVKVEFLDWEEQTEEQKQITIQIQRFRWALLENLFFQYNLGLISEGVWRQTEGNIRRYYDRCELRDAITLSLSNPAFQEYVNSFPNKCAE</sequence>
<evidence type="ECO:0000313" key="2">
    <source>
        <dbReference type="EMBL" id="ADI17703.1"/>
    </source>
</evidence>
<proteinExistence type="predicted"/>
<keyword evidence="1" id="KW-0812">Transmembrane</keyword>
<protein>
    <submittedName>
        <fullName evidence="2">Uncharacterized protein</fullName>
    </submittedName>
</protein>
<accession>E0XTG2</accession>
<keyword evidence="1" id="KW-1133">Transmembrane helix</keyword>